<gene>
    <name evidence="1" type="ORF">RFM23_09370</name>
</gene>
<keyword evidence="2" id="KW-1185">Reference proteome</keyword>
<name>A0ABU5AKP3_9HYPH</name>
<proteinExistence type="predicted"/>
<protein>
    <submittedName>
        <fullName evidence="1">Thioredoxin family protein</fullName>
    </submittedName>
</protein>
<dbReference type="Pfam" id="PF05988">
    <property type="entry name" value="DUF899"/>
    <property type="match status" value="1"/>
</dbReference>
<sequence>MHRNAVVSREDWFEAHKRHLDREKELTRLRDKIAAERRELPWLKIRKDYVFESEQGPKRLAGLFGENSQLIVYHFMLAPGSNHRCEGCSFLADHIDGANLHLQHHDVSLVVVARAPLAELSPYKQRMGWRFDWVSSYASDFNFDMQVSFTDKQIAAGDTTYNFERRARTSKDLPGVSVFYRDGAGDIFLTFTSRARGGDPLIGAYHYLDMTPKGRNETGPYGGLMDWVRLHDEYGDVSEPPPACCD</sequence>
<dbReference type="Proteomes" id="UP001276564">
    <property type="component" value="Unassembled WGS sequence"/>
</dbReference>
<evidence type="ECO:0000313" key="2">
    <source>
        <dbReference type="Proteomes" id="UP001276564"/>
    </source>
</evidence>
<evidence type="ECO:0000313" key="1">
    <source>
        <dbReference type="EMBL" id="MDX8537831.1"/>
    </source>
</evidence>
<dbReference type="RefSeq" id="WP_127282775.1">
    <property type="nucleotide sequence ID" value="NZ_JAVIIP010000004.1"/>
</dbReference>
<reference evidence="1 2" key="1">
    <citation type="submission" date="2023-08" db="EMBL/GenBank/DDBJ databases">
        <title>Implementing the SeqCode for naming new Mesorhizobium species isolated from Vachellia karroo root nodules.</title>
        <authorList>
            <person name="Van Lill M."/>
        </authorList>
    </citation>
    <scope>NUCLEOTIDE SEQUENCE [LARGE SCALE GENOMIC DNA]</scope>
    <source>
        <strain evidence="1 2">VK4B</strain>
    </source>
</reference>
<comment type="caution">
    <text evidence="1">The sequence shown here is derived from an EMBL/GenBank/DDBJ whole genome shotgun (WGS) entry which is preliminary data.</text>
</comment>
<dbReference type="InterPro" id="IPR010296">
    <property type="entry name" value="DUF899_thioredox"/>
</dbReference>
<dbReference type="EMBL" id="JAVIIP010000004">
    <property type="protein sequence ID" value="MDX8537831.1"/>
    <property type="molecule type" value="Genomic_DNA"/>
</dbReference>
<organism evidence="1 2">
    <name type="scientific">Mesorhizobium abyssinicae</name>
    <dbReference type="NCBI Taxonomy" id="1209958"/>
    <lineage>
        <taxon>Bacteria</taxon>
        <taxon>Pseudomonadati</taxon>
        <taxon>Pseudomonadota</taxon>
        <taxon>Alphaproteobacteria</taxon>
        <taxon>Hyphomicrobiales</taxon>
        <taxon>Phyllobacteriaceae</taxon>
        <taxon>Mesorhizobium</taxon>
    </lineage>
</organism>
<accession>A0ABU5AKP3</accession>